<proteinExistence type="predicted"/>
<dbReference type="Proteomes" id="UP000078406">
    <property type="component" value="Unassembled WGS sequence"/>
</dbReference>
<sequence length="273" mass="31318">MKKVLVISSLVVTAALFYLNRPDQTPLDLDNLDLATCSHDETAISTKVHYFVDSSLKEIFGKRSAAQQVEFSNQTLENSCLPLERQLASYQYVDFSLSDTEYLEEVYLQGRNAIGKERLDSIENDPLNYFVFVLDYRHPVFEEDINGMTRWEFNRGFILLADDAPSYVLEHEFGHLMYANHSETLFFSLLQGQLERSLKPANKHLVKPYARAYKCANAGTIMSYEKLLLPIYSDPAISYRDESCGNELHADNNRRVREFIASLREAIENGETT</sequence>
<name>A0A177Y037_9VIBR</name>
<accession>A0A177Y037</accession>
<comment type="caution">
    <text evidence="1">The sequence shown here is derived from an EMBL/GenBank/DDBJ whole genome shotgun (WGS) entry which is preliminary data.</text>
</comment>
<organism evidence="1 2">
    <name type="scientific">Vibrio bivalvicida</name>
    <dbReference type="NCBI Taxonomy" id="1276888"/>
    <lineage>
        <taxon>Bacteria</taxon>
        <taxon>Pseudomonadati</taxon>
        <taxon>Pseudomonadota</taxon>
        <taxon>Gammaproteobacteria</taxon>
        <taxon>Vibrionales</taxon>
        <taxon>Vibrionaceae</taxon>
        <taxon>Vibrio</taxon>
        <taxon>Vibrio oreintalis group</taxon>
    </lineage>
</organism>
<evidence type="ECO:0000313" key="1">
    <source>
        <dbReference type="EMBL" id="OAJ94187.1"/>
    </source>
</evidence>
<dbReference type="AlphaFoldDB" id="A0A177Y037"/>
<dbReference type="EMBL" id="LLEI02000031">
    <property type="protein sequence ID" value="OAJ94187.1"/>
    <property type="molecule type" value="Genomic_DNA"/>
</dbReference>
<evidence type="ECO:0000313" key="2">
    <source>
        <dbReference type="Proteomes" id="UP000078406"/>
    </source>
</evidence>
<dbReference type="RefSeq" id="WP_054963506.1">
    <property type="nucleotide sequence ID" value="NZ_LLEI02000031.1"/>
</dbReference>
<gene>
    <name evidence="1" type="ORF">APB76_10830</name>
</gene>
<reference evidence="1 2" key="1">
    <citation type="journal article" date="2016" name="Syst. Appl. Microbiol.">
        <title>Vibrio bivalvicida sp. nov., a novel larval pathogen for bivalve molluscs reared in a hatchery.</title>
        <authorList>
            <person name="Dubert J."/>
            <person name="Romalde J.L."/>
            <person name="Prado S."/>
            <person name="Barja J.L."/>
        </authorList>
    </citation>
    <scope>NUCLEOTIDE SEQUENCE [LARGE SCALE GENOMIC DNA]</scope>
    <source>
        <strain evidence="1 2">605</strain>
    </source>
</reference>
<protein>
    <submittedName>
        <fullName evidence="1">Uncharacterized protein</fullName>
    </submittedName>
</protein>